<accession>A0ABS7D9Y1</accession>
<evidence type="ECO:0000313" key="2">
    <source>
        <dbReference type="Proteomes" id="UP000812277"/>
    </source>
</evidence>
<reference evidence="1 2" key="1">
    <citation type="submission" date="2021-07" db="EMBL/GenBank/DDBJ databases">
        <title>Paenibacillus radiodurans sp. nov., isolated from the southeastern edge of Tengger Desert.</title>
        <authorList>
            <person name="Zhang G."/>
        </authorList>
    </citation>
    <scope>NUCLEOTIDE SEQUENCE [LARGE SCALE GENOMIC DNA]</scope>
    <source>
        <strain evidence="1 2">DT7-4</strain>
    </source>
</reference>
<sequence length="422" mass="50783">MKGQLAMNRDTMNEFKSILHDKWNKIQNYNTINKRIKKVFGRKPSAIWIKEFSNFLDHLPEEERRRKPLYTAVFAMVLLKRNLDEIDIVRLHLKKHRLISFLYGGLTILVKGNDSKFRFNISWSDGSFENKYEFLRRFVGEFYYWDYIEFFLVAEIIYKEESEKFQEILMSDQSKLLLLNLCSFDLPIHIPTHWIIPLMKDKQDSLRQNIGYYLLTKKLRSIIQQLIIWKPLQSGEKKTKKVELLGQIKKEILIVEDSMKQLDEQTQASLLFNYMLSETHWPRDFAKWLLNPKLRKWFMQEIQNKKVRTLKNVMVCLQIIQTRVTTSEQLHRKENLYLTLVDVITNFIRERQGVYQWTEDEEWTFEQICHRLPAISKAKLKRQLSLIKKGLWTSRIDELVRFDMYLKDKVTQTIIEGMLAQL</sequence>
<name>A0ABS7D9Y1_9BACL</name>
<dbReference type="RefSeq" id="WP_219873931.1">
    <property type="nucleotide sequence ID" value="NZ_JAHZIJ010000015.1"/>
</dbReference>
<dbReference type="EMBL" id="JAHZIJ010000015">
    <property type="protein sequence ID" value="MBW7476686.1"/>
    <property type="molecule type" value="Genomic_DNA"/>
</dbReference>
<proteinExistence type="predicted"/>
<evidence type="ECO:0000313" key="1">
    <source>
        <dbReference type="EMBL" id="MBW7476686.1"/>
    </source>
</evidence>
<organism evidence="1 2">
    <name type="scientific">Paenibacillus oenotherae</name>
    <dbReference type="NCBI Taxonomy" id="1435645"/>
    <lineage>
        <taxon>Bacteria</taxon>
        <taxon>Bacillati</taxon>
        <taxon>Bacillota</taxon>
        <taxon>Bacilli</taxon>
        <taxon>Bacillales</taxon>
        <taxon>Paenibacillaceae</taxon>
        <taxon>Paenibacillus</taxon>
    </lineage>
</organism>
<comment type="caution">
    <text evidence="1">The sequence shown here is derived from an EMBL/GenBank/DDBJ whole genome shotgun (WGS) entry which is preliminary data.</text>
</comment>
<protein>
    <submittedName>
        <fullName evidence="1">Uncharacterized protein</fullName>
    </submittedName>
</protein>
<gene>
    <name evidence="1" type="ORF">K0T92_18365</name>
</gene>
<dbReference type="Proteomes" id="UP000812277">
    <property type="component" value="Unassembled WGS sequence"/>
</dbReference>
<keyword evidence="2" id="KW-1185">Reference proteome</keyword>